<feature type="domain" description="DUF732" evidence="3">
    <location>
        <begin position="136"/>
        <end position="204"/>
    </location>
</feature>
<gene>
    <name evidence="4" type="ORF">SU9_025395</name>
</gene>
<feature type="region of interest" description="Disordered" evidence="1">
    <location>
        <begin position="22"/>
        <end position="57"/>
    </location>
</feature>
<evidence type="ECO:0000259" key="3">
    <source>
        <dbReference type="Pfam" id="PF05305"/>
    </source>
</evidence>
<dbReference type="RefSeq" id="WP_167551433.1">
    <property type="nucleotide sequence ID" value="NZ_CP072931.1"/>
</dbReference>
<proteinExistence type="predicted"/>
<evidence type="ECO:0000313" key="5">
    <source>
        <dbReference type="Proteomes" id="UP000009036"/>
    </source>
</evidence>
<dbReference type="Pfam" id="PF05305">
    <property type="entry name" value="DUF732"/>
    <property type="match status" value="1"/>
</dbReference>
<dbReference type="AlphaFoldDB" id="A0A8B1NUJ7"/>
<keyword evidence="2" id="KW-0732">Signal</keyword>
<feature type="region of interest" description="Disordered" evidence="1">
    <location>
        <begin position="104"/>
        <end position="141"/>
    </location>
</feature>
<evidence type="ECO:0000256" key="1">
    <source>
        <dbReference type="SAM" id="MobiDB-lite"/>
    </source>
</evidence>
<dbReference type="InterPro" id="IPR007969">
    <property type="entry name" value="DUF732"/>
</dbReference>
<dbReference type="Proteomes" id="UP000009036">
    <property type="component" value="Chromosome"/>
</dbReference>
<organism evidence="4 5">
    <name type="scientific">Streptomyces auratus AGR0001</name>
    <dbReference type="NCBI Taxonomy" id="1160718"/>
    <lineage>
        <taxon>Bacteria</taxon>
        <taxon>Bacillati</taxon>
        <taxon>Actinomycetota</taxon>
        <taxon>Actinomycetes</taxon>
        <taxon>Kitasatosporales</taxon>
        <taxon>Streptomycetaceae</taxon>
        <taxon>Streptomyces</taxon>
    </lineage>
</organism>
<feature type="signal peptide" evidence="2">
    <location>
        <begin position="1"/>
        <end position="22"/>
    </location>
</feature>
<accession>A0A8B1NUJ7</accession>
<feature type="compositionally biased region" description="Basic and acidic residues" evidence="1">
    <location>
        <begin position="23"/>
        <end position="32"/>
    </location>
</feature>
<feature type="compositionally biased region" description="Basic and acidic residues" evidence="1">
    <location>
        <begin position="132"/>
        <end position="141"/>
    </location>
</feature>
<protein>
    <submittedName>
        <fullName evidence="4">DUF732 domain-containing protein</fullName>
    </submittedName>
</protein>
<evidence type="ECO:0000256" key="2">
    <source>
        <dbReference type="SAM" id="SignalP"/>
    </source>
</evidence>
<dbReference type="EMBL" id="CP072931">
    <property type="protein sequence ID" value="QTZ94367.1"/>
    <property type="molecule type" value="Genomic_DNA"/>
</dbReference>
<sequence>MRGRNAAASAVLLVALAGCADASPEKEAKEAPSPRPTIADYVGKTKSEAEDDLSPSMTLRAYEDAETKADRSDSIFDAWIICKQDAHGDGPVMFSVAATRAACGLPTAPKGPEGSKSPDPSSDASDDVPSSSDKDEQYADAVKVRAPDLRQVEADDLGVQGQLVCTELDAGDSPREVLKTIQAAYPGAKGLTIVTEAPPVYCPSHESAVASALK</sequence>
<keyword evidence="5" id="KW-1185">Reference proteome</keyword>
<reference evidence="4" key="1">
    <citation type="journal article" date="2012" name="J. Bacteriol.">
        <title>Genome Sequence of Streptomyces auratus Strain AGR0001, a Phoslactomycin-Producing Actinomycete.</title>
        <authorList>
            <person name="Han X."/>
            <person name="Li M."/>
            <person name="Ding Z."/>
            <person name="Zhao J."/>
            <person name="Ji K."/>
            <person name="Wen M."/>
            <person name="Lu T."/>
        </authorList>
    </citation>
    <scope>NUCLEOTIDE SEQUENCE</scope>
    <source>
        <strain evidence="4">AGR0001</strain>
    </source>
</reference>
<dbReference type="KEGG" id="sauh:SU9_025395"/>
<feature type="chain" id="PRO_5032875463" evidence="2">
    <location>
        <begin position="23"/>
        <end position="214"/>
    </location>
</feature>
<name>A0A8B1NUJ7_9ACTN</name>
<reference evidence="4" key="2">
    <citation type="submission" date="2021-04" db="EMBL/GenBank/DDBJ databases">
        <authorList>
            <person name="Wen M.-L."/>
            <person name="Han X.-L."/>
            <person name="Xiong J."/>
        </authorList>
    </citation>
    <scope>NUCLEOTIDE SEQUENCE</scope>
    <source>
        <strain evidence="4">AGR0001</strain>
    </source>
</reference>
<feature type="compositionally biased region" description="Low complexity" evidence="1">
    <location>
        <begin position="115"/>
        <end position="131"/>
    </location>
</feature>
<dbReference type="PROSITE" id="PS51257">
    <property type="entry name" value="PROKAR_LIPOPROTEIN"/>
    <property type="match status" value="1"/>
</dbReference>
<evidence type="ECO:0000313" key="4">
    <source>
        <dbReference type="EMBL" id="QTZ94367.1"/>
    </source>
</evidence>